<feature type="domain" description="GtrA/DPMS transmembrane" evidence="7">
    <location>
        <begin position="21"/>
        <end position="137"/>
    </location>
</feature>
<evidence type="ECO:0000256" key="4">
    <source>
        <dbReference type="ARBA" id="ARBA00022989"/>
    </source>
</evidence>
<keyword evidence="4 6" id="KW-1133">Transmembrane helix</keyword>
<evidence type="ECO:0000256" key="3">
    <source>
        <dbReference type="ARBA" id="ARBA00022692"/>
    </source>
</evidence>
<dbReference type="Pfam" id="PF04138">
    <property type="entry name" value="GtrA_DPMS_TM"/>
    <property type="match status" value="1"/>
</dbReference>
<gene>
    <name evidence="8" type="ORF">H9784_09670</name>
</gene>
<feature type="transmembrane region" description="Helical" evidence="6">
    <location>
        <begin position="20"/>
        <end position="40"/>
    </location>
</feature>
<organism evidence="8 9">
    <name type="scientific">Candidatus Desulfovibrio intestinavium</name>
    <dbReference type="NCBI Taxonomy" id="2838534"/>
    <lineage>
        <taxon>Bacteria</taxon>
        <taxon>Pseudomonadati</taxon>
        <taxon>Thermodesulfobacteriota</taxon>
        <taxon>Desulfovibrionia</taxon>
        <taxon>Desulfovibrionales</taxon>
        <taxon>Desulfovibrionaceae</taxon>
        <taxon>Desulfovibrio</taxon>
    </lineage>
</organism>
<evidence type="ECO:0000313" key="9">
    <source>
        <dbReference type="Proteomes" id="UP000823821"/>
    </source>
</evidence>
<dbReference type="Proteomes" id="UP000823821">
    <property type="component" value="Unassembled WGS sequence"/>
</dbReference>
<keyword evidence="5 6" id="KW-0472">Membrane</keyword>
<dbReference type="PANTHER" id="PTHR38459:SF1">
    <property type="entry name" value="PROPHAGE BACTOPRENOL-LINKED GLUCOSE TRANSLOCASE HOMOLOG"/>
    <property type="match status" value="1"/>
</dbReference>
<evidence type="ECO:0000256" key="6">
    <source>
        <dbReference type="SAM" id="Phobius"/>
    </source>
</evidence>
<evidence type="ECO:0000256" key="1">
    <source>
        <dbReference type="ARBA" id="ARBA00004141"/>
    </source>
</evidence>
<comment type="subcellular location">
    <subcellularLocation>
        <location evidence="1">Membrane</location>
        <topology evidence="1">Multi-pass membrane protein</topology>
    </subcellularLocation>
</comment>
<dbReference type="EMBL" id="DWZD01000050">
    <property type="protein sequence ID" value="HJA79813.1"/>
    <property type="molecule type" value="Genomic_DNA"/>
</dbReference>
<comment type="similarity">
    <text evidence="2">Belongs to the GtrA family.</text>
</comment>
<dbReference type="GO" id="GO:0000271">
    <property type="term" value="P:polysaccharide biosynthetic process"/>
    <property type="evidence" value="ECO:0007669"/>
    <property type="project" value="InterPro"/>
</dbReference>
<keyword evidence="3 6" id="KW-0812">Transmembrane</keyword>
<feature type="transmembrane region" description="Helical" evidence="6">
    <location>
        <begin position="46"/>
        <end position="66"/>
    </location>
</feature>
<name>A0A9D2KR92_9BACT</name>
<sequence length="145" mass="15901">MRLPVCLLACARRLLTCRWIRFCVVGGAATLSYALLGLLFVKALRLPVLAGNGLAYVLSFFVSYLGQSRWTFEDSRQTGSPRRRLPAFALVQLFGLGLNSVLLTLVMGLGLPYEAAMPLVAVAVAVVVYLLCRFGVFRRSRDSEG</sequence>
<evidence type="ECO:0000313" key="8">
    <source>
        <dbReference type="EMBL" id="HJA79813.1"/>
    </source>
</evidence>
<dbReference type="InterPro" id="IPR051401">
    <property type="entry name" value="GtrA_CellWall_Glycosyl"/>
</dbReference>
<reference evidence="8" key="1">
    <citation type="journal article" date="2021" name="PeerJ">
        <title>Extensive microbial diversity within the chicken gut microbiome revealed by metagenomics and culture.</title>
        <authorList>
            <person name="Gilroy R."/>
            <person name="Ravi A."/>
            <person name="Getino M."/>
            <person name="Pursley I."/>
            <person name="Horton D.L."/>
            <person name="Alikhan N.F."/>
            <person name="Baker D."/>
            <person name="Gharbi K."/>
            <person name="Hall N."/>
            <person name="Watson M."/>
            <person name="Adriaenssens E.M."/>
            <person name="Foster-Nyarko E."/>
            <person name="Jarju S."/>
            <person name="Secka A."/>
            <person name="Antonio M."/>
            <person name="Oren A."/>
            <person name="Chaudhuri R.R."/>
            <person name="La Ragione R."/>
            <person name="Hildebrand F."/>
            <person name="Pallen M.J."/>
        </authorList>
    </citation>
    <scope>NUCLEOTIDE SEQUENCE</scope>
    <source>
        <strain evidence="8">5032</strain>
    </source>
</reference>
<dbReference type="AlphaFoldDB" id="A0A9D2KR92"/>
<feature type="transmembrane region" description="Helical" evidence="6">
    <location>
        <begin position="87"/>
        <end position="109"/>
    </location>
</feature>
<accession>A0A9D2KR92</accession>
<protein>
    <submittedName>
        <fullName evidence="8">GtrA family protein</fullName>
    </submittedName>
</protein>
<dbReference type="PANTHER" id="PTHR38459">
    <property type="entry name" value="PROPHAGE BACTOPRENOL-LINKED GLUCOSE TRANSLOCASE HOMOLOG"/>
    <property type="match status" value="1"/>
</dbReference>
<proteinExistence type="inferred from homology"/>
<dbReference type="InterPro" id="IPR007267">
    <property type="entry name" value="GtrA_DPMS_TM"/>
</dbReference>
<evidence type="ECO:0000256" key="2">
    <source>
        <dbReference type="ARBA" id="ARBA00009399"/>
    </source>
</evidence>
<reference evidence="8" key="2">
    <citation type="submission" date="2021-04" db="EMBL/GenBank/DDBJ databases">
        <authorList>
            <person name="Gilroy R."/>
        </authorList>
    </citation>
    <scope>NUCLEOTIDE SEQUENCE</scope>
    <source>
        <strain evidence="8">5032</strain>
    </source>
</reference>
<evidence type="ECO:0000256" key="5">
    <source>
        <dbReference type="ARBA" id="ARBA00023136"/>
    </source>
</evidence>
<evidence type="ECO:0000259" key="7">
    <source>
        <dbReference type="Pfam" id="PF04138"/>
    </source>
</evidence>
<feature type="transmembrane region" description="Helical" evidence="6">
    <location>
        <begin position="115"/>
        <end position="136"/>
    </location>
</feature>
<comment type="caution">
    <text evidence="8">The sequence shown here is derived from an EMBL/GenBank/DDBJ whole genome shotgun (WGS) entry which is preliminary data.</text>
</comment>
<dbReference type="GO" id="GO:0005886">
    <property type="term" value="C:plasma membrane"/>
    <property type="evidence" value="ECO:0007669"/>
    <property type="project" value="TreeGrafter"/>
</dbReference>